<evidence type="ECO:0000313" key="2">
    <source>
        <dbReference type="Proteomes" id="UP001056890"/>
    </source>
</evidence>
<accession>A0AAE9MJQ9</accession>
<gene>
    <name evidence="1" type="ORF">NHF51_06650</name>
</gene>
<sequence>MKLVYVSPVPWVSISQRPHFFVKTAIEFGVEEVLWIDPYPSRFPNLGDFVPGRHAPEPSGISPLDSVNVISPGFIIPVEPLPYIFALLNSRRLNYVYSAVESFLSGMPSTLVIGKPCSLAVELSKQHSWKHICYDAMDDFPSFYHGLSKQSMARFENEVVSQSDTVLCSSHALLDKFKNFHTPLLTLNACVDGLAIYPSRDSNDTLTFGYIGTIASWFDWGWVIDLAKMNSEATIELIGPLKTVIPQGLPKNIHIKGAIPHYDIMSTIAKFDVAIIPFLINDITKYVDPVKYYEYSLARRPILSTAFGEMCWHHKYVVKDGLGVSYKVPNGTLFFPADHLHNVVPRWSDRFFSFFKRLI</sequence>
<protein>
    <submittedName>
        <fullName evidence="1">Glycosyl transferase</fullName>
    </submittedName>
</protein>
<keyword evidence="1" id="KW-0808">Transferase</keyword>
<reference evidence="1" key="1">
    <citation type="submission" date="2022-06" db="EMBL/GenBank/DDBJ databases">
        <title>Complete Genome of Aeromonas sp. Strain SOD01 Isolated from an Urban Freshwater Stream.</title>
        <authorList>
            <person name="Williams L.E."/>
            <person name="Brysgel T."/>
            <person name="Capestro E.M."/>
            <person name="Foltz G.V."/>
            <person name="Gardner A.E."/>
            <person name="Ingrassia J."/>
            <person name="Peterson E."/>
            <person name="Arruda J."/>
            <person name="Flaherty I."/>
            <person name="Hunt M."/>
            <person name="Pappas G."/>
            <person name="Ramsaran S."/>
            <person name="Rocha M."/>
        </authorList>
    </citation>
    <scope>NUCLEOTIDE SEQUENCE</scope>
    <source>
        <strain evidence="1">SOD01</strain>
    </source>
</reference>
<dbReference type="Gene3D" id="3.40.50.2000">
    <property type="entry name" value="Glycogen Phosphorylase B"/>
    <property type="match status" value="1"/>
</dbReference>
<name>A0AAE9MJQ9_9GAMM</name>
<dbReference type="RefSeq" id="WP_252995958.1">
    <property type="nucleotide sequence ID" value="NZ_CP099717.1"/>
</dbReference>
<dbReference type="Proteomes" id="UP001056890">
    <property type="component" value="Chromosome"/>
</dbReference>
<dbReference type="EMBL" id="CP099717">
    <property type="protein sequence ID" value="USV58818.1"/>
    <property type="molecule type" value="Genomic_DNA"/>
</dbReference>
<organism evidence="1 2">
    <name type="scientific">Aeromonas encheleia</name>
    <dbReference type="NCBI Taxonomy" id="73010"/>
    <lineage>
        <taxon>Bacteria</taxon>
        <taxon>Pseudomonadati</taxon>
        <taxon>Pseudomonadota</taxon>
        <taxon>Gammaproteobacteria</taxon>
        <taxon>Aeromonadales</taxon>
        <taxon>Aeromonadaceae</taxon>
        <taxon>Aeromonas</taxon>
    </lineage>
</organism>
<dbReference type="GO" id="GO:0016740">
    <property type="term" value="F:transferase activity"/>
    <property type="evidence" value="ECO:0007669"/>
    <property type="project" value="UniProtKB-KW"/>
</dbReference>
<dbReference type="SUPFAM" id="SSF53756">
    <property type="entry name" value="UDP-Glycosyltransferase/glycogen phosphorylase"/>
    <property type="match status" value="1"/>
</dbReference>
<proteinExistence type="predicted"/>
<dbReference type="AlphaFoldDB" id="A0AAE9MJQ9"/>
<keyword evidence="2" id="KW-1185">Reference proteome</keyword>
<evidence type="ECO:0000313" key="1">
    <source>
        <dbReference type="EMBL" id="USV58818.1"/>
    </source>
</evidence>